<feature type="region of interest" description="Disordered" evidence="1">
    <location>
        <begin position="31"/>
        <end position="69"/>
    </location>
</feature>
<sequence>MHGQEDREEIIHCGSLVFTEITGNLSEQLHIMDTNPHTGSTQDTDKHRQETDQDTDKHRQETDHHGYYCEKHPDDSEFIPVQKLCLYHLPSGYQSPHLISYIRAFANLLVSVLVNCVSEMRPEKSPGSDKHYPCHDIRGSKTKRKGTGFVSGVHIFPDEHFPEFTTCECAECWHLPILMRKRQFAHIAIRTATHLVFNKEEASAATCKIFIDNDGDSSVCGNGIEFSNMRYVTSSAHCDWCMMTYVTHDMGFVDRIQKLVTCKDNLKDILVAESLLSMCDDKKGNNTEVTRQGQLNITISHSNECDKRVSIVQHEYVNGTEAHSHSHIDAAVACPGSCGAPVQVIEEDWRLFGFEHTHSGHYESEVNFSSQGIGFTPFNHKHTEDKKNLDNNRCENKTTEECWSPAESNKEHEVNLKKHVVCRKNKGHTDFIPAPEFQMENLPPGFQNKKVMGCIQAVIALTVLVSVSYTSMDRPATFPFSSKPYTGYEYKGTNKKRTGTGLVQDIVRFPNEGSSGKETCPCEECKSSPSPKTEFAYVTVHSAAHVTFDDQEGVHTSCFLFFDKESSPELHNGVMELKRASRVLCDDNKDTSKMIFVTHNLSIIDKLGDLVGHWKGLQQKLEHGFIISSSKCEKTPSGPPSQVGSNHDSNHDSTHDSTLASNLISNHNSIHGSNHNSNNDSNHESSPGSKLDSNLDSNHASSHGLTVIVSHPHGCSKHVSIGYCISMDATGSGYTECQYTTPTCPGSSGAYVFVVGKFWKCWNKHHYGVQDKNSALPSAQ</sequence>
<accession>A0A8S3YV92</accession>
<name>A0A8S3YV92_9EUPU</name>
<dbReference type="EMBL" id="CAJHNH020000837">
    <property type="protein sequence ID" value="CAG5120118.1"/>
    <property type="molecule type" value="Genomic_DNA"/>
</dbReference>
<evidence type="ECO:0000313" key="2">
    <source>
        <dbReference type="EMBL" id="CAG5120118.1"/>
    </source>
</evidence>
<dbReference type="AlphaFoldDB" id="A0A8S3YV92"/>
<organism evidence="2 3">
    <name type="scientific">Candidula unifasciata</name>
    <dbReference type="NCBI Taxonomy" id="100452"/>
    <lineage>
        <taxon>Eukaryota</taxon>
        <taxon>Metazoa</taxon>
        <taxon>Spiralia</taxon>
        <taxon>Lophotrochozoa</taxon>
        <taxon>Mollusca</taxon>
        <taxon>Gastropoda</taxon>
        <taxon>Heterobranchia</taxon>
        <taxon>Euthyneura</taxon>
        <taxon>Panpulmonata</taxon>
        <taxon>Eupulmonata</taxon>
        <taxon>Stylommatophora</taxon>
        <taxon>Helicina</taxon>
        <taxon>Helicoidea</taxon>
        <taxon>Geomitridae</taxon>
        <taxon>Candidula</taxon>
    </lineage>
</organism>
<feature type="compositionally biased region" description="Basic and acidic residues" evidence="1">
    <location>
        <begin position="43"/>
        <end position="69"/>
    </location>
</feature>
<gene>
    <name evidence="2" type="ORF">CUNI_LOCUS5676</name>
</gene>
<evidence type="ECO:0000256" key="1">
    <source>
        <dbReference type="SAM" id="MobiDB-lite"/>
    </source>
</evidence>
<dbReference type="OrthoDB" id="6045352at2759"/>
<dbReference type="Proteomes" id="UP000678393">
    <property type="component" value="Unassembled WGS sequence"/>
</dbReference>
<proteinExistence type="predicted"/>
<comment type="caution">
    <text evidence="2">The sequence shown here is derived from an EMBL/GenBank/DDBJ whole genome shotgun (WGS) entry which is preliminary data.</text>
</comment>
<protein>
    <submittedName>
        <fullName evidence="2">Uncharacterized protein</fullName>
    </submittedName>
</protein>
<feature type="compositionally biased region" description="Low complexity" evidence="1">
    <location>
        <begin position="661"/>
        <end position="686"/>
    </location>
</feature>
<evidence type="ECO:0000313" key="3">
    <source>
        <dbReference type="Proteomes" id="UP000678393"/>
    </source>
</evidence>
<feature type="compositionally biased region" description="Polar residues" evidence="1">
    <location>
        <begin position="687"/>
        <end position="698"/>
    </location>
</feature>
<feature type="region of interest" description="Disordered" evidence="1">
    <location>
        <begin position="631"/>
        <end position="698"/>
    </location>
</feature>
<keyword evidence="3" id="KW-1185">Reference proteome</keyword>
<reference evidence="2" key="1">
    <citation type="submission" date="2021-04" db="EMBL/GenBank/DDBJ databases">
        <authorList>
            <consortium name="Molecular Ecology Group"/>
        </authorList>
    </citation>
    <scope>NUCLEOTIDE SEQUENCE</scope>
</reference>